<reference evidence="3" key="1">
    <citation type="journal article" date="2012" name="J. Microbiol. Biotechnol.">
        <title>Ramlibacter ginsenosidimutans sp. nov., with ginsenoside-converting activity.</title>
        <authorList>
            <person name="Wang L."/>
            <person name="An D.S."/>
            <person name="Kim S.G."/>
            <person name="Jin F.X."/>
            <person name="Kim S.C."/>
            <person name="Lee S.T."/>
            <person name="Im W.T."/>
        </authorList>
    </citation>
    <scope>NUCLEOTIDE SEQUENCE</scope>
    <source>
        <strain evidence="3">KACC 17527</strain>
    </source>
</reference>
<dbReference type="PROSITE" id="PS51257">
    <property type="entry name" value="PROKAR_LIPOPROTEIN"/>
    <property type="match status" value="1"/>
</dbReference>
<accession>A0A934TXQ9</accession>
<protein>
    <recommendedName>
        <fullName evidence="5">DUF3455 domain-containing protein</fullName>
    </recommendedName>
</protein>
<gene>
    <name evidence="3" type="ORF">JJB11_24090</name>
</gene>
<sequence>MNKNATVAIPLVLAMLLSACGGGGSGSPTTDASSSNAPPPAPAPGPAPAPAPAPAPTDILQPGAFAPFGPTVLASNIAASANKNLTSTARLTGGGSVVAWVAGTSLLVQPLDAEGDAVGAAQAAGTVLMGDPDVSTRLSVVATADGGWLLAWIAADHSVLFRRYAASGAPVAAAASADATAYTKTLGIQARALADGGFVVAWVASEGASPPRAHLRRFSAAGTAVTARVGLSNSAGAQAALQVTPMPDGNFLAAWVQRNPDGMESVLARRLDAALDAAGPEQLLQPAGLQPSGGLHRYSLLGAASLSRGAALFAWAYYDGGPSLQVRWQLFDALGTPATSSSSPASASFRNDSFLDSVQVIPAATGFRIVAESNLTNYRTTEAYTTILEIGGAGELLDSTETTRTLSLVNVVSGTGCSGPTQPGVAVGGGEDGHYLLAYAVCVMGGPLPAPFPPANLEVLGR</sequence>
<dbReference type="EMBL" id="JAEPWM010000015">
    <property type="protein sequence ID" value="MBK6009191.1"/>
    <property type="molecule type" value="Genomic_DNA"/>
</dbReference>
<feature type="compositionally biased region" description="Pro residues" evidence="1">
    <location>
        <begin position="37"/>
        <end position="55"/>
    </location>
</feature>
<feature type="region of interest" description="Disordered" evidence="1">
    <location>
        <begin position="24"/>
        <end position="60"/>
    </location>
</feature>
<evidence type="ECO:0000313" key="4">
    <source>
        <dbReference type="Proteomes" id="UP000630528"/>
    </source>
</evidence>
<evidence type="ECO:0000256" key="2">
    <source>
        <dbReference type="SAM" id="SignalP"/>
    </source>
</evidence>
<keyword evidence="2" id="KW-0732">Signal</keyword>
<organism evidence="3 4">
    <name type="scientific">Ramlibacter ginsenosidimutans</name>
    <dbReference type="NCBI Taxonomy" id="502333"/>
    <lineage>
        <taxon>Bacteria</taxon>
        <taxon>Pseudomonadati</taxon>
        <taxon>Pseudomonadota</taxon>
        <taxon>Betaproteobacteria</taxon>
        <taxon>Burkholderiales</taxon>
        <taxon>Comamonadaceae</taxon>
        <taxon>Ramlibacter</taxon>
    </lineage>
</organism>
<dbReference type="AlphaFoldDB" id="A0A934TXQ9"/>
<comment type="caution">
    <text evidence="3">The sequence shown here is derived from an EMBL/GenBank/DDBJ whole genome shotgun (WGS) entry which is preliminary data.</text>
</comment>
<evidence type="ECO:0000313" key="3">
    <source>
        <dbReference type="EMBL" id="MBK6009191.1"/>
    </source>
</evidence>
<reference evidence="3" key="2">
    <citation type="submission" date="2021-01" db="EMBL/GenBank/DDBJ databases">
        <authorList>
            <person name="Kang M."/>
        </authorList>
    </citation>
    <scope>NUCLEOTIDE SEQUENCE</scope>
    <source>
        <strain evidence="3">KACC 17527</strain>
    </source>
</reference>
<keyword evidence="4" id="KW-1185">Reference proteome</keyword>
<feature type="chain" id="PRO_5037987862" description="DUF3455 domain-containing protein" evidence="2">
    <location>
        <begin position="20"/>
        <end position="462"/>
    </location>
</feature>
<proteinExistence type="predicted"/>
<feature type="signal peptide" evidence="2">
    <location>
        <begin position="1"/>
        <end position="19"/>
    </location>
</feature>
<evidence type="ECO:0000256" key="1">
    <source>
        <dbReference type="SAM" id="MobiDB-lite"/>
    </source>
</evidence>
<evidence type="ECO:0008006" key="5">
    <source>
        <dbReference type="Google" id="ProtNLM"/>
    </source>
</evidence>
<name>A0A934TXQ9_9BURK</name>
<dbReference type="RefSeq" id="WP_201177602.1">
    <property type="nucleotide sequence ID" value="NZ_JAEPWM010000015.1"/>
</dbReference>
<dbReference type="Proteomes" id="UP000630528">
    <property type="component" value="Unassembled WGS sequence"/>
</dbReference>